<reference evidence="4 5" key="1">
    <citation type="journal article" date="2024" name="IMA Fungus">
        <title>IMA Genome - F19 : A genome assembly and annotation guide to empower mycologists, including annotated draft genome sequences of Ceratocystis pirilliformis, Diaporthe australafricana, Fusarium ophioides, Paecilomyces lecythidis, and Sporothrix stenoceras.</title>
        <authorList>
            <person name="Aylward J."/>
            <person name="Wilson A.M."/>
            <person name="Visagie C.M."/>
            <person name="Spraker J."/>
            <person name="Barnes I."/>
            <person name="Buitendag C."/>
            <person name="Ceriani C."/>
            <person name="Del Mar Angel L."/>
            <person name="du Plessis D."/>
            <person name="Fuchs T."/>
            <person name="Gasser K."/>
            <person name="Kramer D."/>
            <person name="Li W."/>
            <person name="Munsamy K."/>
            <person name="Piso A."/>
            <person name="Price J.L."/>
            <person name="Sonnekus B."/>
            <person name="Thomas C."/>
            <person name="van der Nest A."/>
            <person name="van Dijk A."/>
            <person name="van Heerden A."/>
            <person name="van Vuuren N."/>
            <person name="Yilmaz N."/>
            <person name="Duong T.A."/>
            <person name="van der Merwe N.A."/>
            <person name="Wingfield M.J."/>
            <person name="Wingfield B.D."/>
        </authorList>
    </citation>
    <scope>NUCLEOTIDE SEQUENCE [LARGE SCALE GENOMIC DNA]</scope>
    <source>
        <strain evidence="4 5">CMW 18300</strain>
    </source>
</reference>
<name>A0ABR3VWZ4_9PEZI</name>
<feature type="compositionally biased region" description="Polar residues" evidence="2">
    <location>
        <begin position="210"/>
        <end position="223"/>
    </location>
</feature>
<keyword evidence="1" id="KW-0863">Zinc-finger</keyword>
<evidence type="ECO:0000256" key="2">
    <source>
        <dbReference type="SAM" id="MobiDB-lite"/>
    </source>
</evidence>
<feature type="compositionally biased region" description="Low complexity" evidence="2">
    <location>
        <begin position="633"/>
        <end position="644"/>
    </location>
</feature>
<feature type="compositionally biased region" description="Low complexity" evidence="2">
    <location>
        <begin position="721"/>
        <end position="734"/>
    </location>
</feature>
<dbReference type="Proteomes" id="UP001583177">
    <property type="component" value="Unassembled WGS sequence"/>
</dbReference>
<feature type="compositionally biased region" description="Pro residues" evidence="2">
    <location>
        <begin position="396"/>
        <end position="408"/>
    </location>
</feature>
<keyword evidence="5" id="KW-1185">Reference proteome</keyword>
<dbReference type="PROSITE" id="PS00028">
    <property type="entry name" value="ZINC_FINGER_C2H2_1"/>
    <property type="match status" value="1"/>
</dbReference>
<feature type="region of interest" description="Disordered" evidence="2">
    <location>
        <begin position="1"/>
        <end position="278"/>
    </location>
</feature>
<feature type="compositionally biased region" description="Low complexity" evidence="2">
    <location>
        <begin position="100"/>
        <end position="109"/>
    </location>
</feature>
<sequence length="941" mass="101514">MPGQADGQRARGVGIAKKRDLDDALFAGARDAKRRHTTAQGHNDDESPLNKSKVDYGKQDITRNSAPTSSKTPSERLWFPSSFSSTPPPQGLLSPRLPNATGLAARTLGRLGGPAGPPTGRPGATGVFSGSVQRTTKRNPIPSGPPTSSSTSSDASSIPARSNETLPVALPQTHTSAFHSRYGLTPANRAAAADAGNQPQDIANVISGPKSRQPSAQKKNTVYPSLVKGEKTTDSSEDGLYTGDGDEETDDENASTITTTRRGSARLKEKARQDSPASRNETFGYVFYRKTPSGKDYSNCTDEHGNVFFSEFVLFPDGYCAKRRFVGFPGGSFSCPVRTCQQRFNKLRKLNKHFKLDHKRSEFNDNLDQDGTLEYVRPRTDTEPGDTSIIVSQDPRYPPGLAPRPPTVQPTKKHDPRKAAADENAIIDTCAVPVSKASKKVLKSQSVVDLFSSEDDEQDNTSATSFELNVAMTESDVWAYVASLVPKTYTACLQDNLEIKAFIQAISLPQRHTVDKEWLEGTLKSHQKRYRSLMSVVVQVVGVKAQCKPCESKVPERKRNCKILPPEAEGMQELQEVCGSQCANCYFFQASAPCEFPTSSTMMKQTPVPVPPPSVMRPPPKVERLAPPPASRAPPASTRSQPPSYSSYKATLADKPISESPVPIPVLGAKGPDPQLQALHTSDVDSEKAEAASLRRSRRILKQDSGSGSNVVDDDSDPFESLSASSAASDAMPSENALMSTASGTKPSTVATPMVSTDEVSSAQLVGKAFSLFSEIGQLPPEEQATLWQNMQQMAGMLQTGMGAVPKAPSAYSSSASLPPVPSAAADEWEIAPGKLTVDDRRLAFSTSFLSRESVSLKAAQQLSMTQRVLNKSIKALHQLILVPEKGWDCTVSVVKGLLKMKVGDVEARIGQGGVVVVERECIITNVLHKEAVIQVWWTDS</sequence>
<evidence type="ECO:0000313" key="5">
    <source>
        <dbReference type="Proteomes" id="UP001583177"/>
    </source>
</evidence>
<dbReference type="InterPro" id="IPR013087">
    <property type="entry name" value="Znf_C2H2_type"/>
</dbReference>
<accession>A0ABR3VWZ4</accession>
<organism evidence="4 5">
    <name type="scientific">Diaporthe australafricana</name>
    <dbReference type="NCBI Taxonomy" id="127596"/>
    <lineage>
        <taxon>Eukaryota</taxon>
        <taxon>Fungi</taxon>
        <taxon>Dikarya</taxon>
        <taxon>Ascomycota</taxon>
        <taxon>Pezizomycotina</taxon>
        <taxon>Sordariomycetes</taxon>
        <taxon>Sordariomycetidae</taxon>
        <taxon>Diaporthales</taxon>
        <taxon>Diaporthaceae</taxon>
        <taxon>Diaporthe</taxon>
    </lineage>
</organism>
<feature type="region of interest" description="Disordered" evidence="2">
    <location>
        <begin position="376"/>
        <end position="420"/>
    </location>
</feature>
<feature type="compositionally biased region" description="Pro residues" evidence="2">
    <location>
        <begin position="608"/>
        <end position="619"/>
    </location>
</feature>
<feature type="domain" description="C2H2-type" evidence="3">
    <location>
        <begin position="333"/>
        <end position="363"/>
    </location>
</feature>
<feature type="compositionally biased region" description="Polar residues" evidence="2">
    <location>
        <begin position="62"/>
        <end position="72"/>
    </location>
</feature>
<keyword evidence="1" id="KW-0479">Metal-binding</keyword>
<evidence type="ECO:0000313" key="4">
    <source>
        <dbReference type="EMBL" id="KAL1847230.1"/>
    </source>
</evidence>
<keyword evidence="1" id="KW-0862">Zinc</keyword>
<dbReference type="EMBL" id="JAWRVE010000248">
    <property type="protein sequence ID" value="KAL1847230.1"/>
    <property type="molecule type" value="Genomic_DNA"/>
</dbReference>
<feature type="compositionally biased region" description="Acidic residues" evidence="2">
    <location>
        <begin position="244"/>
        <end position="253"/>
    </location>
</feature>
<feature type="region of interest" description="Disordered" evidence="2">
    <location>
        <begin position="602"/>
        <end position="752"/>
    </location>
</feature>
<evidence type="ECO:0000256" key="1">
    <source>
        <dbReference type="PROSITE-ProRule" id="PRU00042"/>
    </source>
</evidence>
<comment type="caution">
    <text evidence="4">The sequence shown here is derived from an EMBL/GenBank/DDBJ whole genome shotgun (WGS) entry which is preliminary data.</text>
</comment>
<dbReference type="PROSITE" id="PS50157">
    <property type="entry name" value="ZINC_FINGER_C2H2_2"/>
    <property type="match status" value="1"/>
</dbReference>
<gene>
    <name evidence="4" type="ORF">Daus18300_014024</name>
</gene>
<evidence type="ECO:0000259" key="3">
    <source>
        <dbReference type="PROSITE" id="PS50157"/>
    </source>
</evidence>
<feature type="compositionally biased region" description="Low complexity" evidence="2">
    <location>
        <begin position="146"/>
        <end position="162"/>
    </location>
</feature>
<proteinExistence type="predicted"/>
<feature type="compositionally biased region" description="Basic and acidic residues" evidence="2">
    <location>
        <begin position="52"/>
        <end position="61"/>
    </location>
</feature>
<feature type="compositionally biased region" description="Polar residues" evidence="2">
    <location>
        <begin position="737"/>
        <end position="752"/>
    </location>
</feature>
<protein>
    <recommendedName>
        <fullName evidence="3">C2H2-type domain-containing protein</fullName>
    </recommendedName>
</protein>